<keyword evidence="4 7" id="KW-1133">Transmembrane helix</keyword>
<sequence length="561" mass="61173">MNQNLAFADYAVFIIYFIVVSVYGYTVYRKRKQDEQDAKAYFLAEGNLTWWAIGASLIASNISAEQFIGMSGEGFFLGIAVAAYEWLAAIALIIVAVWFIPVYLKNKIYTMPQFLKTRYNESTALIMAVFWLFLYVFVNLTSILYLGAVAINGLAGGQYLHAIMIGLAVFALFISLGGMKVVAYTDVIQVAVLIIGGLVTSYIALVTVGEKLGISSSAIEGFKVLMTEAPEHFKMIIPKPTATSSQLEIDKYLTFPGLLSYAAGIWIINLNYWGCNQYITQRALGADLQTARTGILFAGMLKLLMPLIVMLPGIAAYVLYTNGHLPQLVGGKDGAYSAVLTFLPTGLKGLSVAALTAAIVASLAGKVNSISTIYTLDIHKKYIQKDAGEKQQVNIGRLAVFAAMLLAVLFTWNDVLGIGGVGGFTYIQKYTGFISPGVFAMFFLGMFWKRTTGTAAIVGVILGFLLSVLFNEYAPALFGNDTLLYTAYSNGKGAFEIPFHICMGLSFLFTMIAMILISFAGPKVNPKAFETEPGMFKVQPQTTVLIVITLLIIVALYVKFW</sequence>
<dbReference type="Gene3D" id="1.20.1730.10">
    <property type="entry name" value="Sodium/glucose cotransporter"/>
    <property type="match status" value="1"/>
</dbReference>
<dbReference type="PROSITE" id="PS50283">
    <property type="entry name" value="NA_SOLUT_SYMP_3"/>
    <property type="match status" value="1"/>
</dbReference>
<keyword evidence="3 7" id="KW-0812">Transmembrane</keyword>
<evidence type="ECO:0000256" key="7">
    <source>
        <dbReference type="SAM" id="Phobius"/>
    </source>
</evidence>
<organism evidence="8 9">
    <name type="scientific">Flavobacterium tagetis</name>
    <dbReference type="NCBI Taxonomy" id="2801336"/>
    <lineage>
        <taxon>Bacteria</taxon>
        <taxon>Pseudomonadati</taxon>
        <taxon>Bacteroidota</taxon>
        <taxon>Flavobacteriia</taxon>
        <taxon>Flavobacteriales</taxon>
        <taxon>Flavobacteriaceae</taxon>
        <taxon>Flavobacterium</taxon>
    </lineage>
</organism>
<comment type="similarity">
    <text evidence="2 6">Belongs to the sodium:solute symporter (SSF) (TC 2.A.21) family.</text>
</comment>
<dbReference type="Pfam" id="PF00474">
    <property type="entry name" value="SSF"/>
    <property type="match status" value="1"/>
</dbReference>
<accession>A0ABS1K9J4</accession>
<dbReference type="CDD" id="cd10325">
    <property type="entry name" value="SLC5sbd_vSGLT"/>
    <property type="match status" value="1"/>
</dbReference>
<evidence type="ECO:0000256" key="1">
    <source>
        <dbReference type="ARBA" id="ARBA00004141"/>
    </source>
</evidence>
<name>A0ABS1K9J4_9FLAO</name>
<dbReference type="PANTHER" id="PTHR11819">
    <property type="entry name" value="SOLUTE CARRIER FAMILY 5"/>
    <property type="match status" value="1"/>
</dbReference>
<proteinExistence type="inferred from homology"/>
<feature type="transmembrane region" description="Helical" evidence="7">
    <location>
        <begin position="125"/>
        <end position="147"/>
    </location>
</feature>
<feature type="transmembrane region" description="Helical" evidence="7">
    <location>
        <begin position="6"/>
        <end position="28"/>
    </location>
</feature>
<dbReference type="RefSeq" id="WP_201999140.1">
    <property type="nucleotide sequence ID" value="NZ_JAERSF010000001.1"/>
</dbReference>
<evidence type="ECO:0000313" key="8">
    <source>
        <dbReference type="EMBL" id="MBL0736136.1"/>
    </source>
</evidence>
<evidence type="ECO:0000256" key="3">
    <source>
        <dbReference type="ARBA" id="ARBA00022692"/>
    </source>
</evidence>
<feature type="transmembrane region" description="Helical" evidence="7">
    <location>
        <begin position="542"/>
        <end position="560"/>
    </location>
</feature>
<feature type="transmembrane region" description="Helical" evidence="7">
    <location>
        <begin position="350"/>
        <end position="374"/>
    </location>
</feature>
<dbReference type="PANTHER" id="PTHR11819:SF195">
    <property type="entry name" value="SODIUM_GLUCOSE COTRANSPORTER 4"/>
    <property type="match status" value="1"/>
</dbReference>
<feature type="transmembrane region" description="Helical" evidence="7">
    <location>
        <begin position="455"/>
        <end position="477"/>
    </location>
</feature>
<evidence type="ECO:0000256" key="5">
    <source>
        <dbReference type="ARBA" id="ARBA00023136"/>
    </source>
</evidence>
<gene>
    <name evidence="8" type="ORF">JI750_04525</name>
</gene>
<dbReference type="NCBIfam" id="TIGR00813">
    <property type="entry name" value="sss"/>
    <property type="match status" value="1"/>
</dbReference>
<comment type="subcellular location">
    <subcellularLocation>
        <location evidence="1">Membrane</location>
        <topology evidence="1">Multi-pass membrane protein</topology>
    </subcellularLocation>
</comment>
<feature type="transmembrane region" description="Helical" evidence="7">
    <location>
        <begin position="190"/>
        <end position="208"/>
    </location>
</feature>
<dbReference type="InterPro" id="IPR001734">
    <property type="entry name" value="Na/solute_symporter"/>
</dbReference>
<evidence type="ECO:0000313" key="9">
    <source>
        <dbReference type="Proteomes" id="UP000603728"/>
    </source>
</evidence>
<feature type="transmembrane region" description="Helical" evidence="7">
    <location>
        <begin position="395"/>
        <end position="412"/>
    </location>
</feature>
<feature type="transmembrane region" description="Helical" evidence="7">
    <location>
        <begin position="40"/>
        <end position="63"/>
    </location>
</feature>
<feature type="transmembrane region" description="Helical" evidence="7">
    <location>
        <begin position="497"/>
        <end position="521"/>
    </location>
</feature>
<protein>
    <submittedName>
        <fullName evidence="8">Sodium/sugar symporter</fullName>
    </submittedName>
</protein>
<feature type="transmembrane region" description="Helical" evidence="7">
    <location>
        <begin position="295"/>
        <end position="320"/>
    </location>
</feature>
<evidence type="ECO:0000256" key="2">
    <source>
        <dbReference type="ARBA" id="ARBA00006434"/>
    </source>
</evidence>
<dbReference type="EMBL" id="JAERSF010000001">
    <property type="protein sequence ID" value="MBL0736136.1"/>
    <property type="molecule type" value="Genomic_DNA"/>
</dbReference>
<evidence type="ECO:0000256" key="6">
    <source>
        <dbReference type="RuleBase" id="RU362091"/>
    </source>
</evidence>
<dbReference type="InterPro" id="IPR038377">
    <property type="entry name" value="Na/Glc_symporter_sf"/>
</dbReference>
<feature type="transmembrane region" description="Helical" evidence="7">
    <location>
        <begin position="253"/>
        <end position="274"/>
    </location>
</feature>
<keyword evidence="9" id="KW-1185">Reference proteome</keyword>
<evidence type="ECO:0000256" key="4">
    <source>
        <dbReference type="ARBA" id="ARBA00022989"/>
    </source>
</evidence>
<keyword evidence="5 7" id="KW-0472">Membrane</keyword>
<dbReference type="Proteomes" id="UP000603728">
    <property type="component" value="Unassembled WGS sequence"/>
</dbReference>
<comment type="caution">
    <text evidence="8">The sequence shown here is derived from an EMBL/GenBank/DDBJ whole genome shotgun (WGS) entry which is preliminary data.</text>
</comment>
<feature type="transmembrane region" description="Helical" evidence="7">
    <location>
        <begin position="159"/>
        <end position="178"/>
    </location>
</feature>
<feature type="transmembrane region" description="Helical" evidence="7">
    <location>
        <begin position="432"/>
        <end position="448"/>
    </location>
</feature>
<reference evidence="8 9" key="1">
    <citation type="submission" date="2021-01" db="EMBL/GenBank/DDBJ databases">
        <title>Genome seq and assembly of Flavobacterium sp. GN10.</title>
        <authorList>
            <person name="Chhetri G."/>
        </authorList>
    </citation>
    <scope>NUCLEOTIDE SEQUENCE [LARGE SCALE GENOMIC DNA]</scope>
    <source>
        <strain evidence="8 9">GN10</strain>
    </source>
</reference>
<feature type="transmembrane region" description="Helical" evidence="7">
    <location>
        <begin position="75"/>
        <end position="104"/>
    </location>
</feature>